<accession>A0A8S1UBR6</accession>
<comment type="caution">
    <text evidence="1">The sequence shown here is derived from an EMBL/GenBank/DDBJ whole genome shotgun (WGS) entry which is preliminary data.</text>
</comment>
<keyword evidence="2" id="KW-1185">Reference proteome</keyword>
<reference evidence="1" key="1">
    <citation type="submission" date="2021-01" db="EMBL/GenBank/DDBJ databases">
        <authorList>
            <consortium name="Genoscope - CEA"/>
            <person name="William W."/>
        </authorList>
    </citation>
    <scope>NUCLEOTIDE SEQUENCE</scope>
</reference>
<organism evidence="1 2">
    <name type="scientific">Paramecium octaurelia</name>
    <dbReference type="NCBI Taxonomy" id="43137"/>
    <lineage>
        <taxon>Eukaryota</taxon>
        <taxon>Sar</taxon>
        <taxon>Alveolata</taxon>
        <taxon>Ciliophora</taxon>
        <taxon>Intramacronucleata</taxon>
        <taxon>Oligohymenophorea</taxon>
        <taxon>Peniculida</taxon>
        <taxon>Parameciidae</taxon>
        <taxon>Paramecium</taxon>
    </lineage>
</organism>
<protein>
    <submittedName>
        <fullName evidence="1">Uncharacterized protein</fullName>
    </submittedName>
</protein>
<evidence type="ECO:0000313" key="2">
    <source>
        <dbReference type="Proteomes" id="UP000683925"/>
    </source>
</evidence>
<dbReference type="EMBL" id="CAJJDP010000041">
    <property type="protein sequence ID" value="CAD8162365.1"/>
    <property type="molecule type" value="Genomic_DNA"/>
</dbReference>
<sequence length="72" mass="8900">MKIQKIFYNSYVELKYVEEYELQDQKDYHISTYLKVLEFNWIIRSKKLLKNQYQKVGALTICIYPIVRSKFR</sequence>
<dbReference type="Proteomes" id="UP000683925">
    <property type="component" value="Unassembled WGS sequence"/>
</dbReference>
<name>A0A8S1UBR6_PAROT</name>
<dbReference type="AlphaFoldDB" id="A0A8S1UBR6"/>
<gene>
    <name evidence="1" type="ORF">POCTA_138.1.T0410224</name>
</gene>
<proteinExistence type="predicted"/>
<evidence type="ECO:0000313" key="1">
    <source>
        <dbReference type="EMBL" id="CAD8162365.1"/>
    </source>
</evidence>